<sequence length="206" mass="23214">MKLQICTIFVTIFELPATRLDFIVSKKKQQLIDIALNLFMSEGFHATGIDRIVEVSGISKTTMYRHFESKEVLIRDALLVFSQRQQAAWEFDEPHLLSAEQLMLARFDELEALVQSKHFCGCVFLNASAEYPDEESLIHQVAIAYKAASLAETKRRLASIEDSDNNLALTIELIYEGVVARLLVQQDLGLIQTAKKVVTAVLKSKP</sequence>
<dbReference type="AlphaFoldDB" id="A1T0W2"/>
<feature type="DNA-binding region" description="H-T-H motif" evidence="2">
    <location>
        <begin position="48"/>
        <end position="67"/>
    </location>
</feature>
<accession>A1T0W2</accession>
<dbReference type="OrthoDB" id="116240at2"/>
<dbReference type="InterPro" id="IPR050109">
    <property type="entry name" value="HTH-type_TetR-like_transc_reg"/>
</dbReference>
<name>A1T0W2_PSYIN</name>
<dbReference type="SUPFAM" id="SSF48498">
    <property type="entry name" value="Tetracyclin repressor-like, C-terminal domain"/>
    <property type="match status" value="1"/>
</dbReference>
<dbReference type="GO" id="GO:0003700">
    <property type="term" value="F:DNA-binding transcription factor activity"/>
    <property type="evidence" value="ECO:0007669"/>
    <property type="project" value="TreeGrafter"/>
</dbReference>
<proteinExistence type="predicted"/>
<gene>
    <name evidence="4" type="ordered locus">Ping_3701</name>
</gene>
<dbReference type="eggNOG" id="COG1309">
    <property type="taxonomic scope" value="Bacteria"/>
</dbReference>
<dbReference type="EMBL" id="CP000510">
    <property type="protein sequence ID" value="ABM05377.1"/>
    <property type="molecule type" value="Genomic_DNA"/>
</dbReference>
<dbReference type="Gene3D" id="1.10.357.10">
    <property type="entry name" value="Tetracycline Repressor, domain 2"/>
    <property type="match status" value="1"/>
</dbReference>
<dbReference type="GO" id="GO:0000976">
    <property type="term" value="F:transcription cis-regulatory region binding"/>
    <property type="evidence" value="ECO:0007669"/>
    <property type="project" value="TreeGrafter"/>
</dbReference>
<dbReference type="InterPro" id="IPR036271">
    <property type="entry name" value="Tet_transcr_reg_TetR-rel_C_sf"/>
</dbReference>
<keyword evidence="1 2" id="KW-0238">DNA-binding</keyword>
<dbReference type="STRING" id="357804.Ping_3701"/>
<dbReference type="PROSITE" id="PS50977">
    <property type="entry name" value="HTH_TETR_2"/>
    <property type="match status" value="1"/>
</dbReference>
<protein>
    <submittedName>
        <fullName evidence="4">Transcriptional regulator, TetR family</fullName>
    </submittedName>
</protein>
<evidence type="ECO:0000259" key="3">
    <source>
        <dbReference type="PROSITE" id="PS50977"/>
    </source>
</evidence>
<evidence type="ECO:0000313" key="5">
    <source>
        <dbReference type="Proteomes" id="UP000000639"/>
    </source>
</evidence>
<keyword evidence="5" id="KW-1185">Reference proteome</keyword>
<dbReference type="HOGENOM" id="CLU_069356_23_2_6"/>
<dbReference type="SUPFAM" id="SSF46689">
    <property type="entry name" value="Homeodomain-like"/>
    <property type="match status" value="1"/>
</dbReference>
<feature type="domain" description="HTH tetR-type" evidence="3">
    <location>
        <begin position="25"/>
        <end position="85"/>
    </location>
</feature>
<dbReference type="Proteomes" id="UP000000639">
    <property type="component" value="Chromosome"/>
</dbReference>
<evidence type="ECO:0000256" key="2">
    <source>
        <dbReference type="PROSITE-ProRule" id="PRU00335"/>
    </source>
</evidence>
<dbReference type="Pfam" id="PF00440">
    <property type="entry name" value="TetR_N"/>
    <property type="match status" value="1"/>
</dbReference>
<dbReference type="PANTHER" id="PTHR30055:SF200">
    <property type="entry name" value="HTH-TYPE TRANSCRIPTIONAL REPRESSOR BDCR"/>
    <property type="match status" value="1"/>
</dbReference>
<evidence type="ECO:0000256" key="1">
    <source>
        <dbReference type="ARBA" id="ARBA00023125"/>
    </source>
</evidence>
<organism evidence="4 5">
    <name type="scientific">Psychromonas ingrahamii (strain DSM 17664 / CCUG 51855 / 37)</name>
    <dbReference type="NCBI Taxonomy" id="357804"/>
    <lineage>
        <taxon>Bacteria</taxon>
        <taxon>Pseudomonadati</taxon>
        <taxon>Pseudomonadota</taxon>
        <taxon>Gammaproteobacteria</taxon>
        <taxon>Alteromonadales</taxon>
        <taxon>Psychromonadaceae</taxon>
        <taxon>Psychromonas</taxon>
    </lineage>
</organism>
<evidence type="ECO:0000313" key="4">
    <source>
        <dbReference type="EMBL" id="ABM05377.1"/>
    </source>
</evidence>
<dbReference type="KEGG" id="pin:Ping_3701"/>
<reference evidence="4 5" key="1">
    <citation type="submission" date="2007-01" db="EMBL/GenBank/DDBJ databases">
        <title>Complete sequence of Psychromonas ingrahamii 37.</title>
        <authorList>
            <consortium name="US DOE Joint Genome Institute"/>
            <person name="Copeland A."/>
            <person name="Lucas S."/>
            <person name="Lapidus A."/>
            <person name="Barry K."/>
            <person name="Detter J.C."/>
            <person name="Glavina del Rio T."/>
            <person name="Hammon N."/>
            <person name="Israni S."/>
            <person name="Dalin E."/>
            <person name="Tice H."/>
            <person name="Pitluck S."/>
            <person name="Thompson L.S."/>
            <person name="Brettin T."/>
            <person name="Bruce D."/>
            <person name="Han C."/>
            <person name="Tapia R."/>
            <person name="Schmutz J."/>
            <person name="Larimer F."/>
            <person name="Land M."/>
            <person name="Hauser L."/>
            <person name="Kyrpides N."/>
            <person name="Ivanova N."/>
            <person name="Staley J."/>
            <person name="Richardson P."/>
        </authorList>
    </citation>
    <scope>NUCLEOTIDE SEQUENCE [LARGE SCALE GENOMIC DNA]</scope>
    <source>
        <strain evidence="4 5">37</strain>
    </source>
</reference>
<dbReference type="InterPro" id="IPR001647">
    <property type="entry name" value="HTH_TetR"/>
</dbReference>
<dbReference type="InterPro" id="IPR009057">
    <property type="entry name" value="Homeodomain-like_sf"/>
</dbReference>
<dbReference type="PRINTS" id="PR00455">
    <property type="entry name" value="HTHTETR"/>
</dbReference>
<dbReference type="PANTHER" id="PTHR30055">
    <property type="entry name" value="HTH-TYPE TRANSCRIPTIONAL REGULATOR RUTR"/>
    <property type="match status" value="1"/>
</dbReference>